<dbReference type="InterPro" id="IPR020841">
    <property type="entry name" value="PKS_Beta-ketoAc_synthase_dom"/>
</dbReference>
<comment type="caution">
    <text evidence="5">The sequence shown here is derived from an EMBL/GenBank/DDBJ whole genome shotgun (WGS) entry which is preliminary data.</text>
</comment>
<dbReference type="Proteomes" id="UP000177039">
    <property type="component" value="Unassembled WGS sequence"/>
</dbReference>
<feature type="domain" description="Ketosynthase family 3 (KS3)" evidence="4">
    <location>
        <begin position="19"/>
        <end position="432"/>
    </location>
</feature>
<dbReference type="AlphaFoldDB" id="A0A1F5H447"/>
<dbReference type="EMBL" id="MFBT01000027">
    <property type="protein sequence ID" value="OGD98936.1"/>
    <property type="molecule type" value="Genomic_DNA"/>
</dbReference>
<dbReference type="PANTHER" id="PTHR11712:SF336">
    <property type="entry name" value="3-OXOACYL-[ACYL-CARRIER-PROTEIN] SYNTHASE, MITOCHONDRIAL"/>
    <property type="match status" value="1"/>
</dbReference>
<comment type="similarity">
    <text evidence="1 3">Belongs to the thiolase-like superfamily. Beta-ketoacyl-ACP synthases family.</text>
</comment>
<name>A0A1F5H447_9BACT</name>
<keyword evidence="2 3" id="KW-0808">Transferase</keyword>
<evidence type="ECO:0000256" key="3">
    <source>
        <dbReference type="RuleBase" id="RU003694"/>
    </source>
</evidence>
<organism evidence="5 6">
    <name type="scientific">Candidatus Curtissbacteria bacterium RIFCSPLOWO2_01_FULL_42_50</name>
    <dbReference type="NCBI Taxonomy" id="1797730"/>
    <lineage>
        <taxon>Bacteria</taxon>
        <taxon>Candidatus Curtissiibacteriota</taxon>
    </lineage>
</organism>
<evidence type="ECO:0000256" key="1">
    <source>
        <dbReference type="ARBA" id="ARBA00008467"/>
    </source>
</evidence>
<evidence type="ECO:0000313" key="6">
    <source>
        <dbReference type="Proteomes" id="UP000177039"/>
    </source>
</evidence>
<accession>A0A1F5H447</accession>
<evidence type="ECO:0000259" key="4">
    <source>
        <dbReference type="PROSITE" id="PS52004"/>
    </source>
</evidence>
<dbReference type="SMART" id="SM00825">
    <property type="entry name" value="PKS_KS"/>
    <property type="match status" value="1"/>
</dbReference>
<dbReference type="InterPro" id="IPR014031">
    <property type="entry name" value="Ketoacyl_synth_C"/>
</dbReference>
<dbReference type="SUPFAM" id="SSF53901">
    <property type="entry name" value="Thiolase-like"/>
    <property type="match status" value="2"/>
</dbReference>
<sequence>MVERNGTEISPKEHEVRPGRRVVVTGIGAVSPYGMNVDEMWQNVLAGISRARVIVDERFRSRIAIPMADYDQAKLFTQAERKIRQRSSRASQYSFLAAKEALADGGHTVNNILDEGIAKSRFGVFVGTGIGGMEYYRQAGKILEETGPKEIPPSTILQVEPERVSSIINLFWHLKGWSGSLVTACSTGIDNMAVSALLIRLGINDYMVCGGTEGEITDIVMAGFGNMEAMADGRYLNEPWRASRPFNSDSTGFVPSEGASIMILEAEEVALKRNAKVYAELVGVNCNNDGNHETVPGAHEEAEAISNALEDANVKPEEVDLYVAHATSTGLSEKTEMEAVRIVFGDHVRNLAICAPKSIMGHQLGAAGATTALFAVKAIYEGVIPPTINIDNVRPEFADLDIVKKPRKKDVRVAVAFSAGFGGYNGVLVFKKYIP</sequence>
<evidence type="ECO:0000256" key="2">
    <source>
        <dbReference type="ARBA" id="ARBA00022679"/>
    </source>
</evidence>
<dbReference type="GO" id="GO:0004315">
    <property type="term" value="F:3-oxoacyl-[acyl-carrier-protein] synthase activity"/>
    <property type="evidence" value="ECO:0007669"/>
    <property type="project" value="InterPro"/>
</dbReference>
<dbReference type="Pfam" id="PF00109">
    <property type="entry name" value="ketoacyl-synt"/>
    <property type="match status" value="1"/>
</dbReference>
<dbReference type="PANTHER" id="PTHR11712">
    <property type="entry name" value="POLYKETIDE SYNTHASE-RELATED"/>
    <property type="match status" value="1"/>
</dbReference>
<dbReference type="GO" id="GO:0006633">
    <property type="term" value="P:fatty acid biosynthetic process"/>
    <property type="evidence" value="ECO:0007669"/>
    <property type="project" value="InterPro"/>
</dbReference>
<dbReference type="Pfam" id="PF02801">
    <property type="entry name" value="Ketoacyl-synt_C"/>
    <property type="match status" value="1"/>
</dbReference>
<dbReference type="CDD" id="cd00834">
    <property type="entry name" value="KAS_I_II"/>
    <property type="match status" value="1"/>
</dbReference>
<dbReference type="Gene3D" id="3.40.47.10">
    <property type="match status" value="1"/>
</dbReference>
<dbReference type="InterPro" id="IPR016039">
    <property type="entry name" value="Thiolase-like"/>
</dbReference>
<dbReference type="InterPro" id="IPR018201">
    <property type="entry name" value="Ketoacyl_synth_AS"/>
</dbReference>
<protein>
    <recommendedName>
        <fullName evidence="4">Ketosynthase family 3 (KS3) domain-containing protein</fullName>
    </recommendedName>
</protein>
<gene>
    <name evidence="5" type="ORF">A3B54_01135</name>
</gene>
<proteinExistence type="inferred from homology"/>
<dbReference type="InterPro" id="IPR000794">
    <property type="entry name" value="Beta-ketoacyl_synthase"/>
</dbReference>
<dbReference type="PROSITE" id="PS52004">
    <property type="entry name" value="KS3_2"/>
    <property type="match status" value="1"/>
</dbReference>
<evidence type="ECO:0000313" key="5">
    <source>
        <dbReference type="EMBL" id="OGD98936.1"/>
    </source>
</evidence>
<reference evidence="5 6" key="1">
    <citation type="journal article" date="2016" name="Nat. Commun.">
        <title>Thousands of microbial genomes shed light on interconnected biogeochemical processes in an aquifer system.</title>
        <authorList>
            <person name="Anantharaman K."/>
            <person name="Brown C.T."/>
            <person name="Hug L.A."/>
            <person name="Sharon I."/>
            <person name="Castelle C.J."/>
            <person name="Probst A.J."/>
            <person name="Thomas B.C."/>
            <person name="Singh A."/>
            <person name="Wilkins M.J."/>
            <person name="Karaoz U."/>
            <person name="Brodie E.L."/>
            <person name="Williams K.H."/>
            <person name="Hubbard S.S."/>
            <person name="Banfield J.F."/>
        </authorList>
    </citation>
    <scope>NUCLEOTIDE SEQUENCE [LARGE SCALE GENOMIC DNA]</scope>
</reference>
<dbReference type="GO" id="GO:0005829">
    <property type="term" value="C:cytosol"/>
    <property type="evidence" value="ECO:0007669"/>
    <property type="project" value="TreeGrafter"/>
</dbReference>
<dbReference type="PROSITE" id="PS00606">
    <property type="entry name" value="KS3_1"/>
    <property type="match status" value="1"/>
</dbReference>
<dbReference type="InterPro" id="IPR014030">
    <property type="entry name" value="Ketoacyl_synth_N"/>
</dbReference>